<gene>
    <name evidence="1" type="ORF">SAMN04487989_10862</name>
</gene>
<dbReference type="RefSeq" id="WP_092209902.1">
    <property type="nucleotide sequence ID" value="NZ_FOVN01000008.1"/>
</dbReference>
<evidence type="ECO:0000313" key="1">
    <source>
        <dbReference type="EMBL" id="SFN99241.1"/>
    </source>
</evidence>
<protein>
    <submittedName>
        <fullName evidence="1">Uncharacterized protein</fullName>
    </submittedName>
</protein>
<sequence length="246" mass="28804">MKTSVITLFFLSFSIIGYTQITESGYYSSSPSELLPNQTLAPQDFFGSESFLTDALNPVNLDPDSPDFVEGSPFGFEGDDNTLIIHTVDDKYYKFENGNYNGISDKMVVKLEEGRFYEFNDNDFDFALINNIKAIRLKDENNQMKYFFVLDESKEFTILKRINAKIIEGAVSKMTKEKISKDRYFVYHDFYILENDKIEEIKLNNKTFKTLFKENEKKLKMFVDENNLSIKNEEDFLKMLRYNKTL</sequence>
<dbReference type="STRING" id="649333.SAMN04487989_10862"/>
<dbReference type="Proteomes" id="UP000198705">
    <property type="component" value="Unassembled WGS sequence"/>
</dbReference>
<dbReference type="AlphaFoldDB" id="A0A1I5DKC4"/>
<evidence type="ECO:0000313" key="2">
    <source>
        <dbReference type="Proteomes" id="UP000198705"/>
    </source>
</evidence>
<accession>A0A1I5DKC4</accession>
<name>A0A1I5DKC4_9FLAO</name>
<reference evidence="2" key="1">
    <citation type="submission" date="2016-10" db="EMBL/GenBank/DDBJ databases">
        <authorList>
            <person name="Varghese N."/>
            <person name="Submissions S."/>
        </authorList>
    </citation>
    <scope>NUCLEOTIDE SEQUENCE [LARGE SCALE GENOMIC DNA]</scope>
    <source>
        <strain evidence="2">DSM 23925</strain>
    </source>
</reference>
<dbReference type="OrthoDB" id="1420518at2"/>
<dbReference type="EMBL" id="FOVN01000008">
    <property type="protein sequence ID" value="SFN99241.1"/>
    <property type="molecule type" value="Genomic_DNA"/>
</dbReference>
<proteinExistence type="predicted"/>
<organism evidence="1 2">
    <name type="scientific">Bizionia echini</name>
    <dbReference type="NCBI Taxonomy" id="649333"/>
    <lineage>
        <taxon>Bacteria</taxon>
        <taxon>Pseudomonadati</taxon>
        <taxon>Bacteroidota</taxon>
        <taxon>Flavobacteriia</taxon>
        <taxon>Flavobacteriales</taxon>
        <taxon>Flavobacteriaceae</taxon>
        <taxon>Bizionia</taxon>
    </lineage>
</organism>
<keyword evidence="2" id="KW-1185">Reference proteome</keyword>